<dbReference type="GO" id="GO:0051213">
    <property type="term" value="F:dioxygenase activity"/>
    <property type="evidence" value="ECO:0007669"/>
    <property type="project" value="UniProtKB-KW"/>
</dbReference>
<dbReference type="AlphaFoldDB" id="A0A4R4RBD4"/>
<dbReference type="PANTHER" id="PTHR41517:SF1">
    <property type="entry name" value="CUPIN"/>
    <property type="match status" value="1"/>
</dbReference>
<name>A0A4R4RBD4_9ACTN</name>
<dbReference type="Pfam" id="PF07883">
    <property type="entry name" value="Cupin_2"/>
    <property type="match status" value="2"/>
</dbReference>
<keyword evidence="6" id="KW-1185">Reference proteome</keyword>
<protein>
    <submittedName>
        <fullName evidence="5">Cupin domain-containing protein</fullName>
    </submittedName>
</protein>
<feature type="region of interest" description="Disordered" evidence="3">
    <location>
        <begin position="346"/>
        <end position="365"/>
    </location>
</feature>
<evidence type="ECO:0000256" key="1">
    <source>
        <dbReference type="ARBA" id="ARBA00022964"/>
    </source>
</evidence>
<keyword evidence="2" id="KW-0560">Oxidoreductase</keyword>
<evidence type="ECO:0000256" key="2">
    <source>
        <dbReference type="ARBA" id="ARBA00023002"/>
    </source>
</evidence>
<keyword evidence="1" id="KW-0223">Dioxygenase</keyword>
<dbReference type="Proteomes" id="UP000295621">
    <property type="component" value="Unassembled WGS sequence"/>
</dbReference>
<feature type="domain" description="Cupin type-2" evidence="4">
    <location>
        <begin position="250"/>
        <end position="316"/>
    </location>
</feature>
<dbReference type="InterPro" id="IPR013096">
    <property type="entry name" value="Cupin_2"/>
</dbReference>
<dbReference type="EMBL" id="SMKL01000099">
    <property type="protein sequence ID" value="TDC46406.1"/>
    <property type="molecule type" value="Genomic_DNA"/>
</dbReference>
<reference evidence="5 6" key="1">
    <citation type="submission" date="2019-02" db="EMBL/GenBank/DDBJ databases">
        <title>Draft genome sequences of novel Actinobacteria.</title>
        <authorList>
            <person name="Sahin N."/>
            <person name="Ay H."/>
            <person name="Saygin H."/>
        </authorList>
    </citation>
    <scope>NUCLEOTIDE SEQUENCE [LARGE SCALE GENOMIC DNA]</scope>
    <source>
        <strain evidence="5 6">KC603</strain>
    </source>
</reference>
<dbReference type="RefSeq" id="WP_131988286.1">
    <property type="nucleotide sequence ID" value="NZ_SMKL01000099.1"/>
</dbReference>
<gene>
    <name evidence="5" type="ORF">E1212_26990</name>
</gene>
<dbReference type="SUPFAM" id="SSF51182">
    <property type="entry name" value="RmlC-like cupins"/>
    <property type="match status" value="1"/>
</dbReference>
<accession>A0A4R4RBD4</accession>
<evidence type="ECO:0000259" key="4">
    <source>
        <dbReference type="Pfam" id="PF07883"/>
    </source>
</evidence>
<evidence type="ECO:0000256" key="3">
    <source>
        <dbReference type="SAM" id="MobiDB-lite"/>
    </source>
</evidence>
<organism evidence="5 6">
    <name type="scientific">Jiangella ureilytica</name>
    <dbReference type="NCBI Taxonomy" id="2530374"/>
    <lineage>
        <taxon>Bacteria</taxon>
        <taxon>Bacillati</taxon>
        <taxon>Actinomycetota</taxon>
        <taxon>Actinomycetes</taxon>
        <taxon>Jiangellales</taxon>
        <taxon>Jiangellaceae</taxon>
        <taxon>Jiangella</taxon>
    </lineage>
</organism>
<evidence type="ECO:0000313" key="5">
    <source>
        <dbReference type="EMBL" id="TDC46406.1"/>
    </source>
</evidence>
<proteinExistence type="predicted"/>
<sequence length="365" mass="41299">MSSRLDGRFSGADDYREGATHYDVQNKRRASVVEEARKRRTAVVREADVVIEDSPLRRMRRGSYMGADGPRPTDVLSTDLHEIPAGATSTIHRHSWDAVMWVTAGTGWTEINGRRVDWKPWDTVYLPAWSWHRHGNESSKDARYMTWSVGPMFEYFGLALLEDAGDEPYAELPPPPRSSATNLLADRLDPADPYARRLARLLGSRVDTSDSRLHTAWDDVTPRVTKRGARSMFLVDESIGYRTSGLTAVMHELAPGRWQARHRHGGDAYLYVVKGHGHSDIDDDSYTWAEGDLIVVDHWCWHQHFNDDPEATTRLIRVHNADAIFDLMSTLLDPLPLLEEPPQLDGPDLTGFVWPDPLDGRPPTD</sequence>
<dbReference type="Gene3D" id="2.60.120.10">
    <property type="entry name" value="Jelly Rolls"/>
    <property type="match status" value="1"/>
</dbReference>
<comment type="caution">
    <text evidence="5">The sequence shown here is derived from an EMBL/GenBank/DDBJ whole genome shotgun (WGS) entry which is preliminary data.</text>
</comment>
<dbReference type="InterPro" id="IPR047183">
    <property type="entry name" value="GDO-like"/>
</dbReference>
<feature type="domain" description="Cupin type-2" evidence="4">
    <location>
        <begin position="81"/>
        <end position="146"/>
    </location>
</feature>
<dbReference type="PANTHER" id="PTHR41517">
    <property type="entry name" value="1,2-DIOXYGENASE PROTEIN-RELATED"/>
    <property type="match status" value="1"/>
</dbReference>
<dbReference type="InterPro" id="IPR011051">
    <property type="entry name" value="RmlC_Cupin_sf"/>
</dbReference>
<dbReference type="InterPro" id="IPR014710">
    <property type="entry name" value="RmlC-like_jellyroll"/>
</dbReference>
<evidence type="ECO:0000313" key="6">
    <source>
        <dbReference type="Proteomes" id="UP000295621"/>
    </source>
</evidence>
<dbReference type="OrthoDB" id="285029at2"/>